<accession>A0A418KL84</accession>
<evidence type="ECO:0000313" key="3">
    <source>
        <dbReference type="EMBL" id="RIQ18285.1"/>
    </source>
</evidence>
<reference evidence="3 4" key="1">
    <citation type="submission" date="2018-09" db="EMBL/GenBank/DDBJ databases">
        <title>Isolation, diversity and antifungal activity of actinobacteria from wheat.</title>
        <authorList>
            <person name="Han C."/>
        </authorList>
    </citation>
    <scope>NUCLEOTIDE SEQUENCE [LARGE SCALE GENOMIC DNA]</scope>
    <source>
        <strain evidence="3 4">NEAU-YY265</strain>
    </source>
</reference>
<dbReference type="InterPro" id="IPR005064">
    <property type="entry name" value="BUG"/>
</dbReference>
<dbReference type="Pfam" id="PF03401">
    <property type="entry name" value="TctC"/>
    <property type="match status" value="1"/>
</dbReference>
<keyword evidence="2" id="KW-0732">Signal</keyword>
<comment type="similarity">
    <text evidence="1">Belongs to the UPF0065 (bug) family.</text>
</comment>
<sequence>MDEFMSRTALRSPRRRRATAAAALALVAPLVLTACGEDSAAGSDDGTWEPERDIDWIVPYTPGGGFDTYSRGIAEVMQNGHLPDGVNVVVRNSPPLPQGISSMFNAEPDGYTIGILPMPAAIAQEIQEPDLAQWTTSEFTVLGQVDENGYVVYVPADSPFETIEDLIAAEDIRAITVEEGSSSALAGLATIRALDLDADVTYGAEGSAEVVTAALRGDADFFVYGSTDLVGFVESGDIRPLMYLGTEDQLPENVDWLQDVPTAEEAGFPDLAGAVTELRVIVAPPDLPEPVAEYLRGALADTMADEEFVTWAEEAGRPIVPRTAEETEANIAEQIEQMEELVPQLADG</sequence>
<dbReference type="Gene3D" id="3.40.190.10">
    <property type="entry name" value="Periplasmic binding protein-like II"/>
    <property type="match status" value="1"/>
</dbReference>
<dbReference type="EMBL" id="QUAL01000190">
    <property type="protein sequence ID" value="RIQ18285.1"/>
    <property type="molecule type" value="Genomic_DNA"/>
</dbReference>
<name>A0A418KL84_9ACTN</name>
<organism evidence="3 4">
    <name type="scientific">Jiangella rhizosphaerae</name>
    <dbReference type="NCBI Taxonomy" id="2293569"/>
    <lineage>
        <taxon>Bacteria</taxon>
        <taxon>Bacillati</taxon>
        <taxon>Actinomycetota</taxon>
        <taxon>Actinomycetes</taxon>
        <taxon>Jiangellales</taxon>
        <taxon>Jiangellaceae</taxon>
        <taxon>Jiangella</taxon>
    </lineage>
</organism>
<keyword evidence="4" id="KW-1185">Reference proteome</keyword>
<dbReference type="PANTHER" id="PTHR42928">
    <property type="entry name" value="TRICARBOXYLATE-BINDING PROTEIN"/>
    <property type="match status" value="1"/>
</dbReference>
<evidence type="ECO:0000256" key="2">
    <source>
        <dbReference type="SAM" id="SignalP"/>
    </source>
</evidence>
<dbReference type="InterPro" id="IPR042100">
    <property type="entry name" value="Bug_dom1"/>
</dbReference>
<dbReference type="AlphaFoldDB" id="A0A418KL84"/>
<gene>
    <name evidence="3" type="ORF">DY240_21980</name>
</gene>
<dbReference type="Proteomes" id="UP000284057">
    <property type="component" value="Unassembled WGS sequence"/>
</dbReference>
<feature type="signal peptide" evidence="2">
    <location>
        <begin position="1"/>
        <end position="33"/>
    </location>
</feature>
<evidence type="ECO:0000313" key="4">
    <source>
        <dbReference type="Proteomes" id="UP000284057"/>
    </source>
</evidence>
<dbReference type="PIRSF" id="PIRSF017082">
    <property type="entry name" value="YflP"/>
    <property type="match status" value="1"/>
</dbReference>
<dbReference type="SUPFAM" id="SSF53850">
    <property type="entry name" value="Periplasmic binding protein-like II"/>
    <property type="match status" value="1"/>
</dbReference>
<protein>
    <submittedName>
        <fullName evidence="3">Tripartite tricarboxylate transporter substrate binding protein</fullName>
    </submittedName>
</protein>
<dbReference type="PANTHER" id="PTHR42928:SF5">
    <property type="entry name" value="BLR1237 PROTEIN"/>
    <property type="match status" value="1"/>
</dbReference>
<dbReference type="CDD" id="cd07012">
    <property type="entry name" value="PBP2_Bug_TTT"/>
    <property type="match status" value="1"/>
</dbReference>
<feature type="chain" id="PRO_5038830667" evidence="2">
    <location>
        <begin position="34"/>
        <end position="348"/>
    </location>
</feature>
<comment type="caution">
    <text evidence="3">The sequence shown here is derived from an EMBL/GenBank/DDBJ whole genome shotgun (WGS) entry which is preliminary data.</text>
</comment>
<proteinExistence type="inferred from homology"/>
<dbReference type="Gene3D" id="3.40.190.150">
    <property type="entry name" value="Bordetella uptake gene, domain 1"/>
    <property type="match status" value="1"/>
</dbReference>
<dbReference type="PROSITE" id="PS51257">
    <property type="entry name" value="PROKAR_LIPOPROTEIN"/>
    <property type="match status" value="1"/>
</dbReference>
<evidence type="ECO:0000256" key="1">
    <source>
        <dbReference type="ARBA" id="ARBA00006987"/>
    </source>
</evidence>